<keyword evidence="3" id="KW-0406">Ion transport</keyword>
<proteinExistence type="predicted"/>
<keyword evidence="1" id="KW-1133">Transmembrane helix</keyword>
<dbReference type="InterPro" id="IPR013099">
    <property type="entry name" value="K_chnl_dom"/>
</dbReference>
<name>A0ABS2RD90_9BACI</name>
<dbReference type="Pfam" id="PF07885">
    <property type="entry name" value="Ion_trans_2"/>
    <property type="match status" value="1"/>
</dbReference>
<feature type="transmembrane region" description="Helical" evidence="1">
    <location>
        <begin position="108"/>
        <end position="130"/>
    </location>
</feature>
<accession>A0ABS2RD90</accession>
<dbReference type="EMBL" id="JAFBFH010000059">
    <property type="protein sequence ID" value="MBM7717617.1"/>
    <property type="molecule type" value="Genomic_DNA"/>
</dbReference>
<dbReference type="Proteomes" id="UP000823485">
    <property type="component" value="Unassembled WGS sequence"/>
</dbReference>
<evidence type="ECO:0000313" key="3">
    <source>
        <dbReference type="EMBL" id="MBM7717617.1"/>
    </source>
</evidence>
<comment type="caution">
    <text evidence="3">The sequence shown here is derived from an EMBL/GenBank/DDBJ whole genome shotgun (WGS) entry which is preliminary data.</text>
</comment>
<keyword evidence="3" id="KW-0407">Ion channel</keyword>
<keyword evidence="1" id="KW-0472">Membrane</keyword>
<keyword evidence="3" id="KW-0813">Transport</keyword>
<evidence type="ECO:0000259" key="2">
    <source>
        <dbReference type="Pfam" id="PF07885"/>
    </source>
</evidence>
<feature type="transmembrane region" description="Helical" evidence="1">
    <location>
        <begin position="36"/>
        <end position="57"/>
    </location>
</feature>
<dbReference type="RefSeq" id="WP_077109557.1">
    <property type="nucleotide sequence ID" value="NZ_JAFBFH010000059.1"/>
</dbReference>
<feature type="domain" description="Potassium channel" evidence="2">
    <location>
        <begin position="79"/>
        <end position="127"/>
    </location>
</feature>
<dbReference type="Gene3D" id="1.10.287.70">
    <property type="match status" value="1"/>
</dbReference>
<keyword evidence="1" id="KW-0812">Transmembrane</keyword>
<feature type="transmembrane region" description="Helical" evidence="1">
    <location>
        <begin position="6"/>
        <end position="24"/>
    </location>
</feature>
<evidence type="ECO:0000256" key="1">
    <source>
        <dbReference type="SAM" id="Phobius"/>
    </source>
</evidence>
<protein>
    <submittedName>
        <fullName evidence="3">Potassium channel LctB</fullName>
    </submittedName>
</protein>
<dbReference type="GO" id="GO:0034220">
    <property type="term" value="P:monoatomic ion transmembrane transport"/>
    <property type="evidence" value="ECO:0007669"/>
    <property type="project" value="UniProtKB-KW"/>
</dbReference>
<feature type="transmembrane region" description="Helical" evidence="1">
    <location>
        <begin position="77"/>
        <end position="96"/>
    </location>
</feature>
<keyword evidence="4" id="KW-1185">Reference proteome</keyword>
<evidence type="ECO:0000313" key="4">
    <source>
        <dbReference type="Proteomes" id="UP000823485"/>
    </source>
</evidence>
<dbReference type="SUPFAM" id="SSF81324">
    <property type="entry name" value="Voltage-gated potassium channels"/>
    <property type="match status" value="1"/>
</dbReference>
<reference evidence="3 4" key="1">
    <citation type="submission" date="2021-01" db="EMBL/GenBank/DDBJ databases">
        <title>Genomic Encyclopedia of Type Strains, Phase IV (KMG-IV): sequencing the most valuable type-strain genomes for metagenomic binning, comparative biology and taxonomic classification.</title>
        <authorList>
            <person name="Goeker M."/>
        </authorList>
    </citation>
    <scope>NUCLEOTIDE SEQUENCE [LARGE SCALE GENOMIC DNA]</scope>
    <source>
        <strain evidence="3 4">DSM 105453</strain>
    </source>
</reference>
<sequence length="140" mass="15702">MWYILFLGVVICILMALRMLFFPTRFKFKEVSFENFIFLAITYAVIMVGFGMLYLLLELKGYRVLYDDAASSAPQSFFSRLGTSIYLSAVTLFSVGFGDVAPIGIGRFLVIIEALLGYTIPAAFVVRTFVDFDPASRGKN</sequence>
<organism evidence="3 4">
    <name type="scientific">Siminovitchia thermophila</name>
    <dbReference type="NCBI Taxonomy" id="1245522"/>
    <lineage>
        <taxon>Bacteria</taxon>
        <taxon>Bacillati</taxon>
        <taxon>Bacillota</taxon>
        <taxon>Bacilli</taxon>
        <taxon>Bacillales</taxon>
        <taxon>Bacillaceae</taxon>
        <taxon>Siminovitchia</taxon>
    </lineage>
</organism>
<gene>
    <name evidence="3" type="ORF">JOC94_004648</name>
</gene>